<dbReference type="Proteomes" id="UP001165079">
    <property type="component" value="Unassembled WGS sequence"/>
</dbReference>
<sequence length="222" mass="24869">MDSIDDAVRELTKDIGKVLRTRGFKGSGGKWRYTSPDGLVLVHRWTAQVPDDRGTVKRIGLTGEVVPAEWWRYTAWKDARDRHPVTPIERTAGPRIIDHVYDDSRPACVWSIRLHPHYWGRPDTLDDDVAAIGEEMPGAVDALARAMIELLTGDRYAEAIIADGRMDVREWFAVAVLLAGNGSTRGLDHALRELTVLLSDPSDQWLLDEITAYTDDRLAGRA</sequence>
<reference evidence="1" key="1">
    <citation type="submission" date="2023-03" db="EMBL/GenBank/DDBJ databases">
        <title>Actinorhabdospora filicis NBRC 111898.</title>
        <authorList>
            <person name="Ichikawa N."/>
            <person name="Sato H."/>
            <person name="Tonouchi N."/>
        </authorList>
    </citation>
    <scope>NUCLEOTIDE SEQUENCE</scope>
    <source>
        <strain evidence="1">NBRC 111898</strain>
    </source>
</reference>
<evidence type="ECO:0008006" key="3">
    <source>
        <dbReference type="Google" id="ProtNLM"/>
    </source>
</evidence>
<dbReference type="AlphaFoldDB" id="A0A9W6SPZ5"/>
<protein>
    <recommendedName>
        <fullName evidence="3">DUF4304 domain-containing protein</fullName>
    </recommendedName>
</protein>
<keyword evidence="2" id="KW-1185">Reference proteome</keyword>
<comment type="caution">
    <text evidence="1">The sequence shown here is derived from an EMBL/GenBank/DDBJ whole genome shotgun (WGS) entry which is preliminary data.</text>
</comment>
<dbReference type="EMBL" id="BSTX01000003">
    <property type="protein sequence ID" value="GLZ79884.1"/>
    <property type="molecule type" value="Genomic_DNA"/>
</dbReference>
<evidence type="ECO:0000313" key="2">
    <source>
        <dbReference type="Proteomes" id="UP001165079"/>
    </source>
</evidence>
<accession>A0A9W6SPZ5</accession>
<proteinExistence type="predicted"/>
<gene>
    <name evidence="1" type="ORF">Afil01_46910</name>
</gene>
<evidence type="ECO:0000313" key="1">
    <source>
        <dbReference type="EMBL" id="GLZ79884.1"/>
    </source>
</evidence>
<organism evidence="1 2">
    <name type="scientific">Actinorhabdospora filicis</name>
    <dbReference type="NCBI Taxonomy" id="1785913"/>
    <lineage>
        <taxon>Bacteria</taxon>
        <taxon>Bacillati</taxon>
        <taxon>Actinomycetota</taxon>
        <taxon>Actinomycetes</taxon>
        <taxon>Micromonosporales</taxon>
        <taxon>Micromonosporaceae</taxon>
        <taxon>Actinorhabdospora</taxon>
    </lineage>
</organism>
<name>A0A9W6SPZ5_9ACTN</name>
<dbReference type="RefSeq" id="WP_285665026.1">
    <property type="nucleotide sequence ID" value="NZ_BSTX01000003.1"/>
</dbReference>